<dbReference type="InterPro" id="IPR013149">
    <property type="entry name" value="ADH-like_C"/>
</dbReference>
<dbReference type="PANTHER" id="PTHR44154:SF1">
    <property type="entry name" value="QUINONE OXIDOREDUCTASE"/>
    <property type="match status" value="1"/>
</dbReference>
<dbReference type="SUPFAM" id="SSF51735">
    <property type="entry name" value="NAD(P)-binding Rossmann-fold domains"/>
    <property type="match status" value="1"/>
</dbReference>
<dbReference type="EMBL" id="WEZQ01000001">
    <property type="protein sequence ID" value="MYV16038.1"/>
    <property type="molecule type" value="Genomic_DNA"/>
</dbReference>
<dbReference type="CDD" id="cd08252">
    <property type="entry name" value="AL_MDR"/>
    <property type="match status" value="1"/>
</dbReference>
<evidence type="ECO:0000259" key="4">
    <source>
        <dbReference type="SMART" id="SM00829"/>
    </source>
</evidence>
<dbReference type="RefSeq" id="WP_161002820.1">
    <property type="nucleotide sequence ID" value="NZ_WEZQ01000001.1"/>
</dbReference>
<proteinExistence type="inferred from homology"/>
<dbReference type="InterPro" id="IPR036291">
    <property type="entry name" value="NAD(P)-bd_dom_sf"/>
</dbReference>
<name>A0A6N9HZN9_9LACO</name>
<dbReference type="Pfam" id="PF00107">
    <property type="entry name" value="ADH_zinc_N"/>
    <property type="match status" value="1"/>
</dbReference>
<keyword evidence="3" id="KW-0862">Zinc</keyword>
<evidence type="ECO:0000256" key="3">
    <source>
        <dbReference type="RuleBase" id="RU364000"/>
    </source>
</evidence>
<organism evidence="5 6">
    <name type="scientific">Furfurilactobacillus milii</name>
    <dbReference type="NCBI Taxonomy" id="2888272"/>
    <lineage>
        <taxon>Bacteria</taxon>
        <taxon>Bacillati</taxon>
        <taxon>Bacillota</taxon>
        <taxon>Bacilli</taxon>
        <taxon>Lactobacillales</taxon>
        <taxon>Lactobacillaceae</taxon>
        <taxon>Furfurilactobacillus</taxon>
    </lineage>
</organism>
<accession>A0A6N9HZN9</accession>
<evidence type="ECO:0000313" key="5">
    <source>
        <dbReference type="EMBL" id="MYV16038.1"/>
    </source>
</evidence>
<dbReference type="InterPro" id="IPR014182">
    <property type="entry name" value="ADH_Zn_typ-1"/>
</dbReference>
<dbReference type="Proteomes" id="UP000449209">
    <property type="component" value="Unassembled WGS sequence"/>
</dbReference>
<keyword evidence="3" id="KW-0560">Oxidoreductase</keyword>
<dbReference type="AlphaFoldDB" id="A0A6N9HZN9"/>
<dbReference type="NCBIfam" id="TIGR02817">
    <property type="entry name" value="adh_fam_1"/>
    <property type="match status" value="1"/>
</dbReference>
<gene>
    <name evidence="5" type="ORF">GB993_00645</name>
</gene>
<evidence type="ECO:0000256" key="1">
    <source>
        <dbReference type="ARBA" id="ARBA00010371"/>
    </source>
</evidence>
<dbReference type="Gene3D" id="3.90.180.10">
    <property type="entry name" value="Medium-chain alcohol dehydrogenases, catalytic domain"/>
    <property type="match status" value="1"/>
</dbReference>
<dbReference type="SMART" id="SM00829">
    <property type="entry name" value="PKS_ER"/>
    <property type="match status" value="1"/>
</dbReference>
<feature type="domain" description="Enoyl reductase (ER)" evidence="4">
    <location>
        <begin position="14"/>
        <end position="336"/>
    </location>
</feature>
<keyword evidence="3" id="KW-0479">Metal-binding</keyword>
<dbReference type="InterPro" id="IPR051603">
    <property type="entry name" value="Zinc-ADH_QOR/CCCR"/>
</dbReference>
<evidence type="ECO:0000256" key="2">
    <source>
        <dbReference type="ARBA" id="ARBA00022857"/>
    </source>
</evidence>
<dbReference type="GO" id="GO:0016491">
    <property type="term" value="F:oxidoreductase activity"/>
    <property type="evidence" value="ECO:0007669"/>
    <property type="project" value="UniProtKB-KW"/>
</dbReference>
<dbReference type="SUPFAM" id="SSF50129">
    <property type="entry name" value="GroES-like"/>
    <property type="match status" value="1"/>
</dbReference>
<dbReference type="Pfam" id="PF08240">
    <property type="entry name" value="ADH_N"/>
    <property type="match status" value="1"/>
</dbReference>
<reference evidence="5 6" key="1">
    <citation type="journal article" date="2019" name="Appl. Environ. Microbiol.">
        <title>Genetic determinants of hydroxycinnamic acid metabolism in heterofermentative lactobacilli.</title>
        <authorList>
            <person name="Gaur G."/>
            <person name="Oh J.H."/>
            <person name="Filannino P."/>
            <person name="Gobbetti M."/>
            <person name="van Pijkeren J.P."/>
            <person name="Ganzle M.G."/>
        </authorList>
    </citation>
    <scope>NUCLEOTIDE SEQUENCE [LARGE SCALE GENOMIC DNA]</scope>
    <source>
        <strain evidence="5 6">C5</strain>
    </source>
</reference>
<sequence>MNAIGFKKHLPIEDQESLIDFTEPMPISKGHDLLVHVHATSVNPVDIGVRRGGHAILETPKVIGWDAEGIVESVGEKVTLFKPGDRVFYAGSFKRPGSDSEYQLVDERIVGNAPKAFNDAQVAAMPLTSLTAWEALFEQLQIDYMDRDTNSQHTILIINGAGGVGSIATQLAHFAGLKVIATASNEESNQWVLDHGADFVVDHSTDLVKQLHNLEFQDVDYILGLSHLDEHWNEIASLIKPHGRIASITENRRPIDLKKLTKKRATFAWEWMYSKSYFQTEDMSSQHEILNAIANLMDQGIVKSTLTKTLSPINAANLREAHRIIETNHNIGKIVVTND</sequence>
<dbReference type="InterPro" id="IPR011032">
    <property type="entry name" value="GroES-like_sf"/>
</dbReference>
<comment type="caution">
    <text evidence="5">The sequence shown here is derived from an EMBL/GenBank/DDBJ whole genome shotgun (WGS) entry which is preliminary data.</text>
</comment>
<dbReference type="OrthoDB" id="9792162at2"/>
<comment type="similarity">
    <text evidence="1 3">Belongs to the zinc-containing alcohol dehydrogenase family. Quinone oxidoreductase subfamily.</text>
</comment>
<dbReference type="PANTHER" id="PTHR44154">
    <property type="entry name" value="QUINONE OXIDOREDUCTASE"/>
    <property type="match status" value="1"/>
</dbReference>
<dbReference type="Gene3D" id="3.40.50.720">
    <property type="entry name" value="NAD(P)-binding Rossmann-like Domain"/>
    <property type="match status" value="1"/>
</dbReference>
<dbReference type="InterPro" id="IPR020843">
    <property type="entry name" value="ER"/>
</dbReference>
<dbReference type="InterPro" id="IPR013154">
    <property type="entry name" value="ADH-like_N"/>
</dbReference>
<keyword evidence="2" id="KW-0521">NADP</keyword>
<protein>
    <recommendedName>
        <fullName evidence="3">Zinc-type alcohol dehydrogenase-like protein</fullName>
    </recommendedName>
</protein>
<evidence type="ECO:0000313" key="6">
    <source>
        <dbReference type="Proteomes" id="UP000449209"/>
    </source>
</evidence>
<dbReference type="GO" id="GO:0008270">
    <property type="term" value="F:zinc ion binding"/>
    <property type="evidence" value="ECO:0007669"/>
    <property type="project" value="InterPro"/>
</dbReference>